<gene>
    <name evidence="3" type="ORF">BAU08_12770</name>
</gene>
<proteinExistence type="inferred from homology"/>
<dbReference type="InterPro" id="IPR005064">
    <property type="entry name" value="BUG"/>
</dbReference>
<dbReference type="PANTHER" id="PTHR42928">
    <property type="entry name" value="TRICARBOXYLATE-BINDING PROTEIN"/>
    <property type="match status" value="1"/>
</dbReference>
<evidence type="ECO:0000313" key="4">
    <source>
        <dbReference type="Proteomes" id="UP000092213"/>
    </source>
</evidence>
<dbReference type="Gene3D" id="3.40.190.10">
    <property type="entry name" value="Periplasmic binding protein-like II"/>
    <property type="match status" value="1"/>
</dbReference>
<feature type="signal peptide" evidence="2">
    <location>
        <begin position="1"/>
        <end position="22"/>
    </location>
</feature>
<feature type="chain" id="PRO_5008258430" evidence="2">
    <location>
        <begin position="23"/>
        <end position="325"/>
    </location>
</feature>
<name>A0A193FXK2_9BORD</name>
<evidence type="ECO:0000313" key="3">
    <source>
        <dbReference type="EMBL" id="ANN72093.1"/>
    </source>
</evidence>
<dbReference type="EMBL" id="CP016171">
    <property type="protein sequence ID" value="ANN72093.1"/>
    <property type="molecule type" value="Genomic_DNA"/>
</dbReference>
<dbReference type="Proteomes" id="UP000092213">
    <property type="component" value="Chromosome"/>
</dbReference>
<dbReference type="Gene3D" id="3.40.190.150">
    <property type="entry name" value="Bordetella uptake gene, domain 1"/>
    <property type="match status" value="1"/>
</dbReference>
<sequence length="325" mass="34045">MKAKFIVGALALAAGIAGNAVAADYPSRAITWIVPFAAGGPTDAMARNIANRVGQELKQTILIENVAGAGGTIGAAKAAKSTPDGYTFLVGHVGYMAAAPSLYQRLQYDPVKDFDAVFRFPDTPLVLLVGAGSPQKDVKSLVAYARANPGKLNFGNAGVGSTSHLVAAMFAAQARIDITPIAYKGAGPAMNDLMGGQVDAMFDQTNTALPQTRGGKIRALALTSASPMAQFPGVPTVAESAVPGFEASTWYGLYAPKGTPRQVIDTLYAAWQHALKDQDFTGKMTEQGIQLLDAGQYAPAAFQSFTAEEVKRWAGVIEQAHIPKQ</sequence>
<dbReference type="PANTHER" id="PTHR42928:SF5">
    <property type="entry name" value="BLR1237 PROTEIN"/>
    <property type="match status" value="1"/>
</dbReference>
<dbReference type="SUPFAM" id="SSF53850">
    <property type="entry name" value="Periplasmic binding protein-like II"/>
    <property type="match status" value="1"/>
</dbReference>
<reference evidence="3 4" key="1">
    <citation type="submission" date="2016-06" db="EMBL/GenBank/DDBJ databases">
        <title>Complete genome sequences of Bordetella bronchialis and Bordetella flabilis.</title>
        <authorList>
            <person name="LiPuma J.J."/>
            <person name="Spilker T."/>
        </authorList>
    </citation>
    <scope>NUCLEOTIDE SEQUENCE [LARGE SCALE GENOMIC DNA]</scope>
    <source>
        <strain evidence="3 4">AU17976</strain>
    </source>
</reference>
<dbReference type="InterPro" id="IPR042100">
    <property type="entry name" value="Bug_dom1"/>
</dbReference>
<dbReference type="GO" id="GO:0016853">
    <property type="term" value="F:isomerase activity"/>
    <property type="evidence" value="ECO:0007669"/>
    <property type="project" value="UniProtKB-KW"/>
</dbReference>
<accession>A0A193FXK2</accession>
<dbReference type="PIRSF" id="PIRSF017082">
    <property type="entry name" value="YflP"/>
    <property type="match status" value="1"/>
</dbReference>
<dbReference type="RefSeq" id="WP_066669587.1">
    <property type="nucleotide sequence ID" value="NZ_CP016171.1"/>
</dbReference>
<dbReference type="STRING" id="463025.BAU08_12770"/>
<organism evidence="3 4">
    <name type="scientific">Bordetella bronchialis</name>
    <dbReference type="NCBI Taxonomy" id="463025"/>
    <lineage>
        <taxon>Bacteria</taxon>
        <taxon>Pseudomonadati</taxon>
        <taxon>Pseudomonadota</taxon>
        <taxon>Betaproteobacteria</taxon>
        <taxon>Burkholderiales</taxon>
        <taxon>Alcaligenaceae</taxon>
        <taxon>Bordetella</taxon>
    </lineage>
</organism>
<comment type="similarity">
    <text evidence="1">Belongs to the UPF0065 (bug) family.</text>
</comment>
<dbReference type="AlphaFoldDB" id="A0A193FXK2"/>
<evidence type="ECO:0000256" key="1">
    <source>
        <dbReference type="ARBA" id="ARBA00006987"/>
    </source>
</evidence>
<keyword evidence="3" id="KW-0413">Isomerase</keyword>
<keyword evidence="2" id="KW-0732">Signal</keyword>
<protein>
    <submittedName>
        <fullName evidence="3">3-carboxy-cis,cis-muconate cycloisomerase</fullName>
    </submittedName>
</protein>
<evidence type="ECO:0000256" key="2">
    <source>
        <dbReference type="SAM" id="SignalP"/>
    </source>
</evidence>
<dbReference type="Pfam" id="PF03401">
    <property type="entry name" value="TctC"/>
    <property type="match status" value="1"/>
</dbReference>